<feature type="compositionally biased region" description="Polar residues" evidence="1">
    <location>
        <begin position="22"/>
        <end position="34"/>
    </location>
</feature>
<keyword evidence="2" id="KW-0812">Transmembrane</keyword>
<dbReference type="EMBL" id="VCGU01000005">
    <property type="protein sequence ID" value="TRY75084.1"/>
    <property type="molecule type" value="Genomic_DNA"/>
</dbReference>
<dbReference type="Proteomes" id="UP000318571">
    <property type="component" value="Chromosome 2"/>
</dbReference>
<feature type="transmembrane region" description="Helical" evidence="2">
    <location>
        <begin position="105"/>
        <end position="127"/>
    </location>
</feature>
<sequence length="546" mass="61626">MLPSMAEQNNERRFSSRPPSYRTAQRTKSQTELIQNHDRKEEQEPAIPRPFPEERPPKELTSFQLAQNICELLISIVLDFLLLIFEVGANIKLALELQHVGSIGAFRAIIIFTTIPSILLSLTWMSLCKQRVNQHFGYCWILLILLIGYPSPVLVYLAIWITIFKKDGSTAENAKVLGNQFRVVQACFSSNPILLINLSVLFSVLENENKLDFARFADHPVSLHTLAAFLSLLNIIRAASLFNDRKSFTITFIFIGLPFIVATTLTRTLSLSLMLAFFPQVWSIATILAMFACNMLLYRVCIRFPGRSTTVQENPYPLTQDALETDQSENSYWSQFPNHVLYSLFSIICPLAYSNDEKHSNVKMRGGCLIVFNYIMNMSIIGIALGFTIHQNVPNEIHGIRFHQPNQTVVISGTKVQIPLSGIALNLNLPDQEINLASMPDPYLNLNTEQSHIYIASAFPILMVFMSLPWMVMRAAIMELDCLVVRRKFIDGEKAGSTSDIVHENAHGFRMRIRIYSMLCCSVFATFLFTFSILGGGGMLLGQLHG</sequence>
<dbReference type="OMA" id="LRIEWIC"/>
<feature type="transmembrane region" description="Helical" evidence="2">
    <location>
        <begin position="139"/>
        <end position="163"/>
    </location>
</feature>
<dbReference type="AlphaFoldDB" id="A0A553PBM8"/>
<feature type="transmembrane region" description="Helical" evidence="2">
    <location>
        <begin position="248"/>
        <end position="266"/>
    </location>
</feature>
<keyword evidence="2" id="KW-1133">Transmembrane helix</keyword>
<evidence type="ECO:0000313" key="3">
    <source>
        <dbReference type="EMBL" id="TRY75084.1"/>
    </source>
</evidence>
<feature type="transmembrane region" description="Helical" evidence="2">
    <location>
        <begin position="183"/>
        <end position="202"/>
    </location>
</feature>
<name>A0A553PBM8_TIGCA</name>
<feature type="transmembrane region" description="Helical" evidence="2">
    <location>
        <begin position="273"/>
        <end position="298"/>
    </location>
</feature>
<accession>A0A553PBM8</accession>
<feature type="transmembrane region" description="Helical" evidence="2">
    <location>
        <begin position="515"/>
        <end position="541"/>
    </location>
</feature>
<keyword evidence="2" id="KW-0472">Membrane</keyword>
<feature type="transmembrane region" description="Helical" evidence="2">
    <location>
        <begin position="453"/>
        <end position="477"/>
    </location>
</feature>
<evidence type="ECO:0000256" key="1">
    <source>
        <dbReference type="SAM" id="MobiDB-lite"/>
    </source>
</evidence>
<evidence type="ECO:0000256" key="2">
    <source>
        <dbReference type="SAM" id="Phobius"/>
    </source>
</evidence>
<feature type="transmembrane region" description="Helical" evidence="2">
    <location>
        <begin position="366"/>
        <end position="389"/>
    </location>
</feature>
<feature type="region of interest" description="Disordered" evidence="1">
    <location>
        <begin position="1"/>
        <end position="57"/>
    </location>
</feature>
<comment type="caution">
    <text evidence="3">The sequence shown here is derived from an EMBL/GenBank/DDBJ whole genome shotgun (WGS) entry which is preliminary data.</text>
</comment>
<reference evidence="3 4" key="1">
    <citation type="journal article" date="2018" name="Nat. Ecol. Evol.">
        <title>Genomic signatures of mitonuclear coevolution across populations of Tigriopus californicus.</title>
        <authorList>
            <person name="Barreto F.S."/>
            <person name="Watson E.T."/>
            <person name="Lima T.G."/>
            <person name="Willett C.S."/>
            <person name="Edmands S."/>
            <person name="Li W."/>
            <person name="Burton R.S."/>
        </authorList>
    </citation>
    <scope>NUCLEOTIDE SEQUENCE [LARGE SCALE GENOMIC DNA]</scope>
    <source>
        <strain evidence="3 4">San Diego</strain>
    </source>
</reference>
<proteinExistence type="predicted"/>
<organism evidence="3 4">
    <name type="scientific">Tigriopus californicus</name>
    <name type="common">Marine copepod</name>
    <dbReference type="NCBI Taxonomy" id="6832"/>
    <lineage>
        <taxon>Eukaryota</taxon>
        <taxon>Metazoa</taxon>
        <taxon>Ecdysozoa</taxon>
        <taxon>Arthropoda</taxon>
        <taxon>Crustacea</taxon>
        <taxon>Multicrustacea</taxon>
        <taxon>Hexanauplia</taxon>
        <taxon>Copepoda</taxon>
        <taxon>Harpacticoida</taxon>
        <taxon>Harpacticidae</taxon>
        <taxon>Tigriopus</taxon>
    </lineage>
</organism>
<evidence type="ECO:0000313" key="4">
    <source>
        <dbReference type="Proteomes" id="UP000318571"/>
    </source>
</evidence>
<protein>
    <submittedName>
        <fullName evidence="3">Uncharacterized protein</fullName>
    </submittedName>
</protein>
<keyword evidence="4" id="KW-1185">Reference proteome</keyword>
<gene>
    <name evidence="3" type="ORF">TCAL_10801</name>
</gene>
<feature type="transmembrane region" description="Helical" evidence="2">
    <location>
        <begin position="65"/>
        <end position="85"/>
    </location>
</feature>